<dbReference type="Pfam" id="PF13604">
    <property type="entry name" value="AAA_30"/>
    <property type="match status" value="1"/>
</dbReference>
<evidence type="ECO:0000313" key="2">
    <source>
        <dbReference type="Proteomes" id="UP001596391"/>
    </source>
</evidence>
<proteinExistence type="predicted"/>
<dbReference type="Proteomes" id="UP001596391">
    <property type="component" value="Unassembled WGS sequence"/>
</dbReference>
<protein>
    <submittedName>
        <fullName evidence="1">AAA family ATPase</fullName>
    </submittedName>
</protein>
<accession>A0ABW1Z9Y1</accession>
<dbReference type="EMBL" id="JBHSWI010000001">
    <property type="protein sequence ID" value="MFC6645521.1"/>
    <property type="molecule type" value="Genomic_DNA"/>
</dbReference>
<dbReference type="RefSeq" id="WP_317890649.1">
    <property type="nucleotide sequence ID" value="NZ_JAGSYD010000003.1"/>
</dbReference>
<reference evidence="2" key="1">
    <citation type="journal article" date="2019" name="Int. J. Syst. Evol. Microbiol.">
        <title>The Global Catalogue of Microorganisms (GCM) 10K type strain sequencing project: providing services to taxonomists for standard genome sequencing and annotation.</title>
        <authorList>
            <consortium name="The Broad Institute Genomics Platform"/>
            <consortium name="The Broad Institute Genome Sequencing Center for Infectious Disease"/>
            <person name="Wu L."/>
            <person name="Ma J."/>
        </authorList>
    </citation>
    <scope>NUCLEOTIDE SEQUENCE [LARGE SCALE GENOMIC DNA]</scope>
    <source>
        <strain evidence="2">CGMCC 1.16026</strain>
    </source>
</reference>
<keyword evidence="2" id="KW-1185">Reference proteome</keyword>
<evidence type="ECO:0000313" key="1">
    <source>
        <dbReference type="EMBL" id="MFC6645521.1"/>
    </source>
</evidence>
<dbReference type="Gene3D" id="3.40.50.300">
    <property type="entry name" value="P-loop containing nucleotide triphosphate hydrolases"/>
    <property type="match status" value="1"/>
</dbReference>
<gene>
    <name evidence="1" type="ORF">ACFQBQ_07960</name>
</gene>
<dbReference type="SUPFAM" id="SSF52540">
    <property type="entry name" value="P-loop containing nucleoside triphosphate hydrolases"/>
    <property type="match status" value="1"/>
</dbReference>
<name>A0ABW1Z9Y1_9BACT</name>
<comment type="caution">
    <text evidence="1">The sequence shown here is derived from an EMBL/GenBank/DDBJ whole genome shotgun (WGS) entry which is preliminary data.</text>
</comment>
<sequence length="218" mass="24043">MLRIRRTTRLGKSFNRSFNCPAKRWAIPLSKQTLRHVLHVMGPTLLALTFAGVSSGVAHVQGTMDLSGAQTLMTTFKTSVLPAIREGAERNGYAVEGFAPTSRAAKQLRDAGIKAYTLQRFLVGGGLQAAGDPARNNLYMVDESSLASTQQMRDFLNKISPQDKVLLIGDTRQHQGVEAGTQSRRFVFWPNGCASLMYFHRANLLHSSPFSTFGNVQW</sequence>
<organism evidence="1 2">
    <name type="scientific">Granulicella cerasi</name>
    <dbReference type="NCBI Taxonomy" id="741063"/>
    <lineage>
        <taxon>Bacteria</taxon>
        <taxon>Pseudomonadati</taxon>
        <taxon>Acidobacteriota</taxon>
        <taxon>Terriglobia</taxon>
        <taxon>Terriglobales</taxon>
        <taxon>Acidobacteriaceae</taxon>
        <taxon>Granulicella</taxon>
    </lineage>
</organism>
<dbReference type="InterPro" id="IPR027417">
    <property type="entry name" value="P-loop_NTPase"/>
</dbReference>